<dbReference type="PANTHER" id="PTHR24567:SF74">
    <property type="entry name" value="HTH-TYPE TRANSCRIPTIONAL REGULATOR ARCR"/>
    <property type="match status" value="1"/>
</dbReference>
<keyword evidence="4" id="KW-1185">Reference proteome</keyword>
<feature type="compositionally biased region" description="Basic and acidic residues" evidence="1">
    <location>
        <begin position="1"/>
        <end position="11"/>
    </location>
</feature>
<feature type="region of interest" description="Disordered" evidence="1">
    <location>
        <begin position="1"/>
        <end position="20"/>
    </location>
</feature>
<evidence type="ECO:0000259" key="2">
    <source>
        <dbReference type="PROSITE" id="PS50042"/>
    </source>
</evidence>
<dbReference type="Pfam" id="PF19307">
    <property type="entry name" value="SrpI-like"/>
    <property type="match status" value="1"/>
</dbReference>
<protein>
    <submittedName>
        <fullName evidence="3">Family 2B encapsulin nanocompartment shell protein</fullName>
    </submittedName>
</protein>
<gene>
    <name evidence="3" type="ORF">GCM10010421_26430</name>
</gene>
<dbReference type="PANTHER" id="PTHR24567">
    <property type="entry name" value="CRP FAMILY TRANSCRIPTIONAL REGULATORY PROTEIN"/>
    <property type="match status" value="1"/>
</dbReference>
<dbReference type="NCBIfam" id="NF041163">
    <property type="entry name" value="encap_f2b"/>
    <property type="match status" value="1"/>
</dbReference>
<dbReference type="InterPro" id="IPR049817">
    <property type="entry name" value="Encap_f2b"/>
</dbReference>
<reference evidence="3 4" key="1">
    <citation type="journal article" date="2019" name="Int. J. Syst. Evol. Microbiol.">
        <title>The Global Catalogue of Microorganisms (GCM) 10K type strain sequencing project: providing services to taxonomists for standard genome sequencing and annotation.</title>
        <authorList>
            <consortium name="The Broad Institute Genomics Platform"/>
            <consortium name="The Broad Institute Genome Sequencing Center for Infectious Disease"/>
            <person name="Wu L."/>
            <person name="Ma J."/>
        </authorList>
    </citation>
    <scope>NUCLEOTIDE SEQUENCE [LARGE SCALE GENOMIC DNA]</scope>
    <source>
        <strain evidence="3 4">JCM 6922</strain>
    </source>
</reference>
<dbReference type="InterPro" id="IPR018490">
    <property type="entry name" value="cNMP-bd_dom_sf"/>
</dbReference>
<dbReference type="EMBL" id="BAAATK010000014">
    <property type="protein sequence ID" value="GAA2435624.1"/>
    <property type="molecule type" value="Genomic_DNA"/>
</dbReference>
<dbReference type="Pfam" id="PF00027">
    <property type="entry name" value="cNMP_binding"/>
    <property type="match status" value="1"/>
</dbReference>
<sequence>MSVGEEVRAEQTRPQQSLGTAAARNLATTTKSVPQMQEISSRWLLRMLPWVDIQGGAYRVNRRLTFAVGDGRLTFVKTGDRVEVIPAELGELPALRSYADEEVLSELARRCQQRDFAAGEVIASFGSQADAVHLLAHGRVEKIGTGPYGEDESLGILADGSYFGDQALLDQDAIWEYTARAVTACTVLVLPRQDVQQIAERSGTLREHLRQHRSVPRQRTNKYGEKEIDLAAGHSGEPDIPHTFVDYEASPREYELSVAQTVLRIHTRVADLYNQPMNQTEQQIRLTVEALKERQEHELVNNREFGLLHNCEYDQRIQPHAGVPSPDDMDELLSRRRGTKLFLAHPRAIAAFGRELNKRGLVPETIDIGGNRIPTWRGVPVFPCNKIPVTEARTTSIIAMRTGEQEQGVIGLRAAGIPDEIEPSLSVRFMGINEQAIIKYLVTAYYSAAVLVPDALGVLENVEIGRW</sequence>
<dbReference type="RefSeq" id="WP_344602787.1">
    <property type="nucleotide sequence ID" value="NZ_BAAATK010000014.1"/>
</dbReference>
<dbReference type="SUPFAM" id="SSF51206">
    <property type="entry name" value="cAMP-binding domain-like"/>
    <property type="match status" value="1"/>
</dbReference>
<dbReference type="InterPro" id="IPR000595">
    <property type="entry name" value="cNMP-bd_dom"/>
</dbReference>
<organism evidence="3 4">
    <name type="scientific">Streptomyces glaucus</name>
    <dbReference type="NCBI Taxonomy" id="284029"/>
    <lineage>
        <taxon>Bacteria</taxon>
        <taxon>Bacillati</taxon>
        <taxon>Actinomycetota</taxon>
        <taxon>Actinomycetes</taxon>
        <taxon>Kitasatosporales</taxon>
        <taxon>Streptomycetaceae</taxon>
        <taxon>Streptomyces</taxon>
    </lineage>
</organism>
<dbReference type="PROSITE" id="PS50042">
    <property type="entry name" value="CNMP_BINDING_3"/>
    <property type="match status" value="1"/>
</dbReference>
<dbReference type="InterPro" id="IPR050397">
    <property type="entry name" value="Env_Response_Regulators"/>
</dbReference>
<evidence type="ECO:0000313" key="3">
    <source>
        <dbReference type="EMBL" id="GAA2435624.1"/>
    </source>
</evidence>
<dbReference type="InterPro" id="IPR045641">
    <property type="entry name" value="SrpI-like"/>
</dbReference>
<proteinExistence type="predicted"/>
<dbReference type="Proteomes" id="UP001500460">
    <property type="component" value="Unassembled WGS sequence"/>
</dbReference>
<dbReference type="SMART" id="SM00100">
    <property type="entry name" value="cNMP"/>
    <property type="match status" value="1"/>
</dbReference>
<evidence type="ECO:0000256" key="1">
    <source>
        <dbReference type="SAM" id="MobiDB-lite"/>
    </source>
</evidence>
<dbReference type="InterPro" id="IPR014710">
    <property type="entry name" value="RmlC-like_jellyroll"/>
</dbReference>
<feature type="domain" description="Cyclic nucleotide-binding" evidence="2">
    <location>
        <begin position="95"/>
        <end position="198"/>
    </location>
</feature>
<comment type="caution">
    <text evidence="3">The sequence shown here is derived from an EMBL/GenBank/DDBJ whole genome shotgun (WGS) entry which is preliminary data.</text>
</comment>
<dbReference type="Gene3D" id="2.60.120.10">
    <property type="entry name" value="Jelly Rolls"/>
    <property type="match status" value="1"/>
</dbReference>
<dbReference type="CDD" id="cd00038">
    <property type="entry name" value="CAP_ED"/>
    <property type="match status" value="1"/>
</dbReference>
<evidence type="ECO:0000313" key="4">
    <source>
        <dbReference type="Proteomes" id="UP001500460"/>
    </source>
</evidence>
<name>A0ABN3JNI8_9ACTN</name>
<accession>A0ABN3JNI8</accession>